<comment type="caution">
    <text evidence="1">The sequence shown here is derived from an EMBL/GenBank/DDBJ whole genome shotgun (WGS) entry which is preliminary data.</text>
</comment>
<evidence type="ECO:0000313" key="2">
    <source>
        <dbReference type="Proteomes" id="UP000054988"/>
    </source>
</evidence>
<evidence type="ECO:0000313" key="1">
    <source>
        <dbReference type="EMBL" id="KTB38142.1"/>
    </source>
</evidence>
<proteinExistence type="predicted"/>
<protein>
    <submittedName>
        <fullName evidence="1">Uncharacterized protein</fullName>
    </submittedName>
</protein>
<gene>
    <name evidence="1" type="ORF">WG66_9291</name>
</gene>
<dbReference type="Proteomes" id="UP000054988">
    <property type="component" value="Unassembled WGS sequence"/>
</dbReference>
<name>A0A0W0FP72_MONRR</name>
<dbReference type="EMBL" id="LATX01001780">
    <property type="protein sequence ID" value="KTB38142.1"/>
    <property type="molecule type" value="Genomic_DNA"/>
</dbReference>
<accession>A0A0W0FP72</accession>
<dbReference type="AlphaFoldDB" id="A0A0W0FP72"/>
<reference evidence="1 2" key="1">
    <citation type="submission" date="2015-12" db="EMBL/GenBank/DDBJ databases">
        <title>Draft genome sequence of Moniliophthora roreri, the causal agent of frosty pod rot of cacao.</title>
        <authorList>
            <person name="Aime M.C."/>
            <person name="Diaz-Valderrama J.R."/>
            <person name="Kijpornyongpan T."/>
            <person name="Phillips-Mora W."/>
        </authorList>
    </citation>
    <scope>NUCLEOTIDE SEQUENCE [LARGE SCALE GENOMIC DNA]</scope>
    <source>
        <strain evidence="1 2">MCA 2952</strain>
    </source>
</reference>
<sequence>MITVNSRDPIKDLIGQSINLLSLFVKDVWCMVVAKGARPLAVPAA</sequence>
<organism evidence="1 2">
    <name type="scientific">Moniliophthora roreri</name>
    <name type="common">Frosty pod rot fungus</name>
    <name type="synonym">Monilia roreri</name>
    <dbReference type="NCBI Taxonomy" id="221103"/>
    <lineage>
        <taxon>Eukaryota</taxon>
        <taxon>Fungi</taxon>
        <taxon>Dikarya</taxon>
        <taxon>Basidiomycota</taxon>
        <taxon>Agaricomycotina</taxon>
        <taxon>Agaricomycetes</taxon>
        <taxon>Agaricomycetidae</taxon>
        <taxon>Agaricales</taxon>
        <taxon>Marasmiineae</taxon>
        <taxon>Marasmiaceae</taxon>
        <taxon>Moniliophthora</taxon>
    </lineage>
</organism>